<evidence type="ECO:0000313" key="3">
    <source>
        <dbReference type="EMBL" id="GLB42358.1"/>
    </source>
</evidence>
<feature type="transmembrane region" description="Helical" evidence="2">
    <location>
        <begin position="529"/>
        <end position="550"/>
    </location>
</feature>
<evidence type="ECO:0000313" key="4">
    <source>
        <dbReference type="Proteomes" id="UP001063166"/>
    </source>
</evidence>
<keyword evidence="2" id="KW-0472">Membrane</keyword>
<gene>
    <name evidence="3" type="ORF">LshimejAT787_1103730</name>
</gene>
<evidence type="ECO:0000256" key="2">
    <source>
        <dbReference type="SAM" id="Phobius"/>
    </source>
</evidence>
<proteinExistence type="predicted"/>
<organism evidence="3 4">
    <name type="scientific">Lyophyllum shimeji</name>
    <name type="common">Hon-shimeji</name>
    <name type="synonym">Tricholoma shimeji</name>
    <dbReference type="NCBI Taxonomy" id="47721"/>
    <lineage>
        <taxon>Eukaryota</taxon>
        <taxon>Fungi</taxon>
        <taxon>Dikarya</taxon>
        <taxon>Basidiomycota</taxon>
        <taxon>Agaricomycotina</taxon>
        <taxon>Agaricomycetes</taxon>
        <taxon>Agaricomycetidae</taxon>
        <taxon>Agaricales</taxon>
        <taxon>Tricholomatineae</taxon>
        <taxon>Lyophyllaceae</taxon>
        <taxon>Lyophyllum</taxon>
    </lineage>
</organism>
<dbReference type="Proteomes" id="UP001063166">
    <property type="component" value="Unassembled WGS sequence"/>
</dbReference>
<keyword evidence="2" id="KW-0812">Transmembrane</keyword>
<protein>
    <submittedName>
        <fullName evidence="3">Expressed protein</fullName>
    </submittedName>
</protein>
<name>A0A9P3PUP5_LYOSH</name>
<feature type="region of interest" description="Disordered" evidence="1">
    <location>
        <begin position="15"/>
        <end position="52"/>
    </location>
</feature>
<dbReference type="OrthoDB" id="2657661at2759"/>
<reference evidence="3" key="1">
    <citation type="submission" date="2022-07" db="EMBL/GenBank/DDBJ databases">
        <title>The genome of Lyophyllum shimeji provides insight into the initial evolution of ectomycorrhizal fungal genome.</title>
        <authorList>
            <person name="Kobayashi Y."/>
            <person name="Shibata T."/>
            <person name="Hirakawa H."/>
            <person name="Shigenobu S."/>
            <person name="Nishiyama T."/>
            <person name="Yamada A."/>
            <person name="Hasebe M."/>
            <person name="Kawaguchi M."/>
        </authorList>
    </citation>
    <scope>NUCLEOTIDE SEQUENCE</scope>
    <source>
        <strain evidence="3">AT787</strain>
    </source>
</reference>
<comment type="caution">
    <text evidence="3">The sequence shown here is derived from an EMBL/GenBank/DDBJ whole genome shotgun (WGS) entry which is preliminary data.</text>
</comment>
<feature type="transmembrane region" description="Helical" evidence="2">
    <location>
        <begin position="442"/>
        <end position="462"/>
    </location>
</feature>
<feature type="region of interest" description="Disordered" evidence="1">
    <location>
        <begin position="557"/>
        <end position="586"/>
    </location>
</feature>
<keyword evidence="2" id="KW-1133">Transmembrane helix</keyword>
<accession>A0A9P3PUP5</accession>
<sequence length="613" mass="69409">MDDFQVSSPACSLSIAASHMPQDPNDARPPALVLTGYDHHAGSHVSPPKRAMKDLPQQILERTESESPVRAEPEGDVMALRPGSTLSNPEIRPLVPEKILRYDRNVKVPKEYTEYTIPPVTTSFDRHDDPPGWTPFFHPEGALYFCHEEKRIFTDANLYEPDMLSQILADIGTIEEFFRVHNMRRAANVDLVLELRRVDGQIETFYYMVDHSKRCIFFVDEFNASDLPIWDELQGTSSPTHVKHEIETQYWYHCRLYPNSLELTHDIVNELRDVVIHSMGDQIISTTSTVPYSVDDLQKMLTLANSIKQDVDNKFQGSTCVVATLMYVFVRERFYNFHGQPGARMGYDQSVYGTGRNKRSWLVLSLSPMLFFAPEVHLRALEKIWVDGITRNILWTQFLDKLYAEWQEFTLYGTVLLNANVALLTIQSVDAGRGAGRSPAQIASYASIGASIGAIILGLLLVRQNRSKGRDSAADASRFLHRRSNKVMGMETLAIMFALPYALLMWAMVCFLAAFLFVCFDGSDIYTRLLVGATWVAIAALILCCIWMGWEPISEPEVEGADPDAEPKTEANTKEKPNEQLAVPKPSRIGWGWRALVFRRDSDESDTTVVWQV</sequence>
<feature type="compositionally biased region" description="Basic and acidic residues" evidence="1">
    <location>
        <begin position="565"/>
        <end position="578"/>
    </location>
</feature>
<keyword evidence="4" id="KW-1185">Reference proteome</keyword>
<dbReference type="EMBL" id="BRPK01000011">
    <property type="protein sequence ID" value="GLB42358.1"/>
    <property type="molecule type" value="Genomic_DNA"/>
</dbReference>
<evidence type="ECO:0000256" key="1">
    <source>
        <dbReference type="SAM" id="MobiDB-lite"/>
    </source>
</evidence>
<dbReference type="AlphaFoldDB" id="A0A9P3PUP5"/>
<feature type="transmembrane region" description="Helical" evidence="2">
    <location>
        <begin position="492"/>
        <end position="517"/>
    </location>
</feature>